<dbReference type="Pfam" id="PF12840">
    <property type="entry name" value="HTH_20"/>
    <property type="match status" value="1"/>
</dbReference>
<name>A0A7Y0L650_9FIRM</name>
<keyword evidence="3" id="KW-1185">Reference proteome</keyword>
<reference evidence="2 3" key="1">
    <citation type="submission" date="2020-04" db="EMBL/GenBank/DDBJ databases">
        <authorList>
            <person name="Zhang R."/>
            <person name="Schippers A."/>
        </authorList>
    </citation>
    <scope>NUCLEOTIDE SEQUENCE [LARGE SCALE GENOMIC DNA]</scope>
    <source>
        <strain evidence="2 3">DSM 109850</strain>
    </source>
</reference>
<dbReference type="InterPro" id="IPR001845">
    <property type="entry name" value="HTH_ArsR_DNA-bd_dom"/>
</dbReference>
<organism evidence="2 3">
    <name type="scientific">Sulfobacillus harzensis</name>
    <dbReference type="NCBI Taxonomy" id="2729629"/>
    <lineage>
        <taxon>Bacteria</taxon>
        <taxon>Bacillati</taxon>
        <taxon>Bacillota</taxon>
        <taxon>Clostridia</taxon>
        <taxon>Eubacteriales</taxon>
        <taxon>Clostridiales Family XVII. Incertae Sedis</taxon>
        <taxon>Sulfobacillus</taxon>
    </lineage>
</organism>
<dbReference type="InterPro" id="IPR036388">
    <property type="entry name" value="WH-like_DNA-bd_sf"/>
</dbReference>
<sequence>MSDPTRASLLMEIERAGEMTATKLAERLGLTANNVYHHLRVIKRLGILEEPRIVPGPTYVVGKEGPRGLAVVASAP</sequence>
<gene>
    <name evidence="2" type="ORF">HIJ39_16480</name>
</gene>
<dbReference type="SMART" id="SM00418">
    <property type="entry name" value="HTH_ARSR"/>
    <property type="match status" value="1"/>
</dbReference>
<feature type="domain" description="HTH arsR-type" evidence="1">
    <location>
        <begin position="1"/>
        <end position="76"/>
    </location>
</feature>
<dbReference type="InterPro" id="IPR011991">
    <property type="entry name" value="ArsR-like_HTH"/>
</dbReference>
<dbReference type="Proteomes" id="UP000533476">
    <property type="component" value="Unassembled WGS sequence"/>
</dbReference>
<dbReference type="AlphaFoldDB" id="A0A7Y0L650"/>
<dbReference type="CDD" id="cd00090">
    <property type="entry name" value="HTH_ARSR"/>
    <property type="match status" value="1"/>
</dbReference>
<comment type="caution">
    <text evidence="2">The sequence shown here is derived from an EMBL/GenBank/DDBJ whole genome shotgun (WGS) entry which is preliminary data.</text>
</comment>
<protein>
    <submittedName>
        <fullName evidence="2">Helix-turn-helix transcriptional regulator</fullName>
    </submittedName>
</protein>
<evidence type="ECO:0000313" key="2">
    <source>
        <dbReference type="EMBL" id="NMP23931.1"/>
    </source>
</evidence>
<dbReference type="GO" id="GO:0003700">
    <property type="term" value="F:DNA-binding transcription factor activity"/>
    <property type="evidence" value="ECO:0007669"/>
    <property type="project" value="InterPro"/>
</dbReference>
<dbReference type="RefSeq" id="WP_169101614.1">
    <property type="nucleotide sequence ID" value="NZ_JABBVZ010000074.1"/>
</dbReference>
<dbReference type="Gene3D" id="1.10.10.10">
    <property type="entry name" value="Winged helix-like DNA-binding domain superfamily/Winged helix DNA-binding domain"/>
    <property type="match status" value="1"/>
</dbReference>
<evidence type="ECO:0000259" key="1">
    <source>
        <dbReference type="PROSITE" id="PS50987"/>
    </source>
</evidence>
<dbReference type="EMBL" id="JABBVZ010000074">
    <property type="protein sequence ID" value="NMP23931.1"/>
    <property type="molecule type" value="Genomic_DNA"/>
</dbReference>
<dbReference type="InterPro" id="IPR036390">
    <property type="entry name" value="WH_DNA-bd_sf"/>
</dbReference>
<proteinExistence type="predicted"/>
<dbReference type="SUPFAM" id="SSF46785">
    <property type="entry name" value="Winged helix' DNA-binding domain"/>
    <property type="match status" value="1"/>
</dbReference>
<accession>A0A7Y0L650</accession>
<evidence type="ECO:0000313" key="3">
    <source>
        <dbReference type="Proteomes" id="UP000533476"/>
    </source>
</evidence>
<dbReference type="PROSITE" id="PS50987">
    <property type="entry name" value="HTH_ARSR_2"/>
    <property type="match status" value="1"/>
</dbReference>